<keyword evidence="5" id="KW-0479">Metal-binding</keyword>
<dbReference type="InterPro" id="IPR007197">
    <property type="entry name" value="rSAM"/>
</dbReference>
<dbReference type="PROSITE" id="PS51332">
    <property type="entry name" value="B12_BINDING"/>
    <property type="match status" value="1"/>
</dbReference>
<dbReference type="InterPro" id="IPR006638">
    <property type="entry name" value="Elp3/MiaA/NifB-like_rSAM"/>
</dbReference>
<keyword evidence="9" id="KW-1185">Reference proteome</keyword>
<dbReference type="InterPro" id="IPR036724">
    <property type="entry name" value="Cobalamin-bd_sf"/>
</dbReference>
<evidence type="ECO:0000313" key="9">
    <source>
        <dbReference type="Proteomes" id="UP000234752"/>
    </source>
</evidence>
<dbReference type="SFLD" id="SFLDG01123">
    <property type="entry name" value="methyltransferase_(Class_B)"/>
    <property type="match status" value="1"/>
</dbReference>
<dbReference type="GO" id="GO:0031419">
    <property type="term" value="F:cobalamin binding"/>
    <property type="evidence" value="ECO:0007669"/>
    <property type="project" value="InterPro"/>
</dbReference>
<evidence type="ECO:0000256" key="2">
    <source>
        <dbReference type="ARBA" id="ARBA00022603"/>
    </source>
</evidence>
<keyword evidence="7" id="KW-0411">Iron-sulfur</keyword>
<dbReference type="CDD" id="cd02068">
    <property type="entry name" value="radical_SAM_B12_BD"/>
    <property type="match status" value="1"/>
</dbReference>
<dbReference type="OrthoDB" id="9801424at2"/>
<dbReference type="Pfam" id="PF02310">
    <property type="entry name" value="B12-binding"/>
    <property type="match status" value="1"/>
</dbReference>
<comment type="cofactor">
    <cofactor evidence="1">
        <name>[4Fe-4S] cluster</name>
        <dbReference type="ChEBI" id="CHEBI:49883"/>
    </cofactor>
</comment>
<protein>
    <submittedName>
        <fullName evidence="8">Uncharacterized protein</fullName>
    </submittedName>
</protein>
<dbReference type="PANTHER" id="PTHR43409">
    <property type="entry name" value="ANAEROBIC MAGNESIUM-PROTOPORPHYRIN IX MONOMETHYL ESTER CYCLASE-RELATED"/>
    <property type="match status" value="1"/>
</dbReference>
<keyword evidence="6" id="KW-0408">Iron</keyword>
<evidence type="ECO:0000256" key="7">
    <source>
        <dbReference type="ARBA" id="ARBA00023014"/>
    </source>
</evidence>
<dbReference type="SUPFAM" id="SSF52242">
    <property type="entry name" value="Cobalamin (vitamin B12)-binding domain"/>
    <property type="match status" value="1"/>
</dbReference>
<dbReference type="GO" id="GO:0003824">
    <property type="term" value="F:catalytic activity"/>
    <property type="evidence" value="ECO:0007669"/>
    <property type="project" value="InterPro"/>
</dbReference>
<dbReference type="GO" id="GO:0046872">
    <property type="term" value="F:metal ion binding"/>
    <property type="evidence" value="ECO:0007669"/>
    <property type="project" value="UniProtKB-KW"/>
</dbReference>
<evidence type="ECO:0000256" key="4">
    <source>
        <dbReference type="ARBA" id="ARBA00022691"/>
    </source>
</evidence>
<reference evidence="8 9" key="1">
    <citation type="submission" date="2017-12" db="EMBL/GenBank/DDBJ databases">
        <title>Genomes of bacteria within cyanobacterial aggregates.</title>
        <authorList>
            <person name="Cai H."/>
        </authorList>
    </citation>
    <scope>NUCLEOTIDE SEQUENCE [LARGE SCALE GENOMIC DNA]</scope>
    <source>
        <strain evidence="8 9">TH16</strain>
    </source>
</reference>
<dbReference type="InterPro" id="IPR006158">
    <property type="entry name" value="Cobalamin-bd"/>
</dbReference>
<dbReference type="RefSeq" id="WP_102110836.1">
    <property type="nucleotide sequence ID" value="NZ_BMGN01000004.1"/>
</dbReference>
<dbReference type="AlphaFoldDB" id="A0A2K9N957"/>
<evidence type="ECO:0000313" key="8">
    <source>
        <dbReference type="EMBL" id="AUN29086.1"/>
    </source>
</evidence>
<dbReference type="KEGG" id="ncb:C0V82_01600"/>
<evidence type="ECO:0000256" key="1">
    <source>
        <dbReference type="ARBA" id="ARBA00001966"/>
    </source>
</evidence>
<dbReference type="Proteomes" id="UP000234752">
    <property type="component" value="Chromosome eg_1"/>
</dbReference>
<dbReference type="GO" id="GO:0051539">
    <property type="term" value="F:4 iron, 4 sulfur cluster binding"/>
    <property type="evidence" value="ECO:0007669"/>
    <property type="project" value="UniProtKB-KW"/>
</dbReference>
<name>A0A2K9N957_9PROT</name>
<dbReference type="PANTHER" id="PTHR43409:SF7">
    <property type="entry name" value="BLL1977 PROTEIN"/>
    <property type="match status" value="1"/>
</dbReference>
<dbReference type="EMBL" id="CP025611">
    <property type="protein sequence ID" value="AUN29086.1"/>
    <property type="molecule type" value="Genomic_DNA"/>
</dbReference>
<evidence type="ECO:0000256" key="6">
    <source>
        <dbReference type="ARBA" id="ARBA00023004"/>
    </source>
</evidence>
<proteinExistence type="predicted"/>
<dbReference type="SFLD" id="SFLDS00029">
    <property type="entry name" value="Radical_SAM"/>
    <property type="match status" value="1"/>
</dbReference>
<dbReference type="SFLD" id="SFLDG01082">
    <property type="entry name" value="B12-binding_domain_containing"/>
    <property type="match status" value="1"/>
</dbReference>
<dbReference type="InterPro" id="IPR034466">
    <property type="entry name" value="Methyltransferase_Class_B"/>
</dbReference>
<sequence>MEGISKLAGEERAAAFWGPDPTPPVSPRTLDILFLHPKTLVDSWPIPVDTLGEMVKMPSAVYPILVSSIADLSIDYEIFDGYVARETFAAYKRRLAKPDIICISVMTALKAMDTELTIRLARELNPKVKIILGGNHASAWPERWLSLGADYIVVKEGEIPFRRLIQHLTGWQVDLSDVPNLWWKSADGEARKSNAQLPLIDINKAPVPDWSRFDFAPYGMGMSEGFAAAVEISRGCPQRCDFCNINKFWDYKQRYKSVDRVLEELTALHAKGVREFIFTDDNFGGDHRHTIKLLEGMVERGLDMRWGSFLRGDTVTKTPGFEVLAAKAGLRFCMMGIESLDPAWLKSHRKGVRASDVVGMYSDVYKRLNSQGIYVVGLFISPPQGERTDFSGTGACGVVCDYHYSANLIAQKGSLLYDEYLARNAVGKDMFYHDWNLSSIVLNDGRVQKNQKSLWDEVKEAFTGYGMRSALFGSRFARRFRWRPIFVVGERMLCTTPGDLKRWRLARDKSLGLQERQDRILETVLGDAKIRRLAKRRFWISPLSLRTGLWRGTAKRATLPPSI</sequence>
<dbReference type="Gene3D" id="3.40.50.280">
    <property type="entry name" value="Cobalamin-binding domain"/>
    <property type="match status" value="1"/>
</dbReference>
<keyword evidence="3" id="KW-0808">Transferase</keyword>
<dbReference type="Pfam" id="PF04055">
    <property type="entry name" value="Radical_SAM"/>
    <property type="match status" value="1"/>
</dbReference>
<organism evidence="8 9">
    <name type="scientific">Niveispirillum cyanobacteriorum</name>
    <dbReference type="NCBI Taxonomy" id="1612173"/>
    <lineage>
        <taxon>Bacteria</taxon>
        <taxon>Pseudomonadati</taxon>
        <taxon>Pseudomonadota</taxon>
        <taxon>Alphaproteobacteria</taxon>
        <taxon>Rhodospirillales</taxon>
        <taxon>Azospirillaceae</taxon>
        <taxon>Niveispirillum</taxon>
    </lineage>
</organism>
<evidence type="ECO:0000256" key="5">
    <source>
        <dbReference type="ARBA" id="ARBA00022723"/>
    </source>
</evidence>
<dbReference type="Gene3D" id="3.80.30.20">
    <property type="entry name" value="tm_1862 like domain"/>
    <property type="match status" value="1"/>
</dbReference>
<dbReference type="SUPFAM" id="SSF102114">
    <property type="entry name" value="Radical SAM enzymes"/>
    <property type="match status" value="1"/>
</dbReference>
<keyword evidence="4" id="KW-0949">S-adenosyl-L-methionine</keyword>
<dbReference type="SMART" id="SM00729">
    <property type="entry name" value="Elp3"/>
    <property type="match status" value="1"/>
</dbReference>
<accession>A0A2K9N957</accession>
<dbReference type="InterPro" id="IPR058240">
    <property type="entry name" value="rSAM_sf"/>
</dbReference>
<keyword evidence="2" id="KW-0489">Methyltransferase</keyword>
<dbReference type="InterPro" id="IPR023404">
    <property type="entry name" value="rSAM_horseshoe"/>
</dbReference>
<dbReference type="InterPro" id="IPR051198">
    <property type="entry name" value="BchE-like"/>
</dbReference>
<gene>
    <name evidence="8" type="ORF">C0V82_01600</name>
</gene>
<dbReference type="CDD" id="cd01335">
    <property type="entry name" value="Radical_SAM"/>
    <property type="match status" value="1"/>
</dbReference>
<evidence type="ECO:0000256" key="3">
    <source>
        <dbReference type="ARBA" id="ARBA00022679"/>
    </source>
</evidence>